<name>A0A7I7K4Z2_9MYCO</name>
<accession>A0A7I7K4Z2</accession>
<gene>
    <name evidence="1" type="ORF">MDUV_33990</name>
</gene>
<dbReference type="OrthoDB" id="4625123at2"/>
<protein>
    <submittedName>
        <fullName evidence="1">Uncharacterized protein</fullName>
    </submittedName>
</protein>
<organism evidence="1 2">
    <name type="scientific">Mycolicibacterium duvalii</name>
    <dbReference type="NCBI Taxonomy" id="39688"/>
    <lineage>
        <taxon>Bacteria</taxon>
        <taxon>Bacillati</taxon>
        <taxon>Actinomycetota</taxon>
        <taxon>Actinomycetes</taxon>
        <taxon>Mycobacteriales</taxon>
        <taxon>Mycobacteriaceae</taxon>
        <taxon>Mycolicibacterium</taxon>
    </lineage>
</organism>
<dbReference type="Proteomes" id="UP000467006">
    <property type="component" value="Chromosome"/>
</dbReference>
<proteinExistence type="predicted"/>
<keyword evidence="2" id="KW-1185">Reference proteome</keyword>
<dbReference type="KEGG" id="mdu:MDUV_33990"/>
<dbReference type="AlphaFoldDB" id="A0A7I7K4Z2"/>
<evidence type="ECO:0000313" key="2">
    <source>
        <dbReference type="Proteomes" id="UP000467006"/>
    </source>
</evidence>
<evidence type="ECO:0000313" key="1">
    <source>
        <dbReference type="EMBL" id="BBX18539.1"/>
    </source>
</evidence>
<sequence>MNRIPAVLLAAGVWLAAPGCTRVEQGVPTAGTDTSAVVTTAVPEPAGNPCVPEELAPVRVQAEIADPAAPTATVGVPEGWSMGSSPGGARLEGPDGMWATVTVSKVSSDPDEAFAIYVDDLTADTVLSSVSLLPGELCGYPGQTVLGVLGTADDGTATVQYEARIVHVPSGGAAYLIAVYVEAPSGTPGFDAAATMLTGDFEIGLP</sequence>
<dbReference type="RefSeq" id="WP_098002474.1">
    <property type="nucleotide sequence ID" value="NZ_AP022563.1"/>
</dbReference>
<reference evidence="1 2" key="1">
    <citation type="journal article" date="2019" name="Emerg. Microbes Infect.">
        <title>Comprehensive subspecies identification of 175 nontuberculous mycobacteria species based on 7547 genomic profiles.</title>
        <authorList>
            <person name="Matsumoto Y."/>
            <person name="Kinjo T."/>
            <person name="Motooka D."/>
            <person name="Nabeya D."/>
            <person name="Jung N."/>
            <person name="Uechi K."/>
            <person name="Horii T."/>
            <person name="Iida T."/>
            <person name="Fujita J."/>
            <person name="Nakamura S."/>
        </authorList>
    </citation>
    <scope>NUCLEOTIDE SEQUENCE [LARGE SCALE GENOMIC DNA]</scope>
    <source>
        <strain evidence="1 2">JCM 6396</strain>
    </source>
</reference>
<dbReference type="EMBL" id="AP022563">
    <property type="protein sequence ID" value="BBX18539.1"/>
    <property type="molecule type" value="Genomic_DNA"/>
</dbReference>